<evidence type="ECO:0000313" key="1">
    <source>
        <dbReference type="EMBL" id="AZG77544.1"/>
    </source>
</evidence>
<protein>
    <submittedName>
        <fullName evidence="1">Uncharacterized protein</fullName>
    </submittedName>
</protein>
<organism evidence="1 2">
    <name type="scientific">Methylocystis rosea</name>
    <dbReference type="NCBI Taxonomy" id="173366"/>
    <lineage>
        <taxon>Bacteria</taxon>
        <taxon>Pseudomonadati</taxon>
        <taxon>Pseudomonadota</taxon>
        <taxon>Alphaproteobacteria</taxon>
        <taxon>Hyphomicrobiales</taxon>
        <taxon>Methylocystaceae</taxon>
        <taxon>Methylocystis</taxon>
    </lineage>
</organism>
<dbReference type="RefSeq" id="WP_124739210.1">
    <property type="nucleotide sequence ID" value="NZ_CP034086.1"/>
</dbReference>
<proteinExistence type="predicted"/>
<name>A0A3G8M7G0_9HYPH</name>
<accession>A0A3G8M7G0</accession>
<sequence length="142" mass="15228">MRAAYVTITVIGVLLGAVGASASARSASPSLSALEARDAPAAYTSWRLKVEAARQRYEAFAARAESELRVGRPTRAGAPTSLDPLLAALDDPTLRYNDLIVTRGGVFVFHGAEGQRHSATDFERLPDARVRALSLRTFDKAD</sequence>
<gene>
    <name evidence="1" type="ORF">EHO51_12840</name>
</gene>
<dbReference type="AlphaFoldDB" id="A0A3G8M7G0"/>
<dbReference type="Proteomes" id="UP000273982">
    <property type="component" value="Chromosome"/>
</dbReference>
<reference evidence="1 2" key="1">
    <citation type="submission" date="2018-11" db="EMBL/GenBank/DDBJ databases">
        <title>Genome squencing of methanotrophic bacteria isolated from alkaline groundwater in Korea.</title>
        <authorList>
            <person name="Nguyen L.N."/>
        </authorList>
    </citation>
    <scope>NUCLEOTIDE SEQUENCE [LARGE SCALE GENOMIC DNA]</scope>
    <source>
        <strain evidence="1 2">GW6</strain>
    </source>
</reference>
<dbReference type="KEGG" id="mros:EHO51_12840"/>
<evidence type="ECO:0000313" key="2">
    <source>
        <dbReference type="Proteomes" id="UP000273982"/>
    </source>
</evidence>
<dbReference type="EMBL" id="CP034086">
    <property type="protein sequence ID" value="AZG77544.1"/>
    <property type="molecule type" value="Genomic_DNA"/>
</dbReference>